<accession>A0A4U0SM58</accession>
<feature type="transmembrane region" description="Helical" evidence="8">
    <location>
        <begin position="115"/>
        <end position="137"/>
    </location>
</feature>
<feature type="transmembrane region" description="Helical" evidence="8">
    <location>
        <begin position="182"/>
        <end position="200"/>
    </location>
</feature>
<feature type="transmembrane region" description="Helical" evidence="8">
    <location>
        <begin position="143"/>
        <end position="161"/>
    </location>
</feature>
<feature type="domain" description="Major facilitator superfamily (MFS) profile" evidence="9">
    <location>
        <begin position="1"/>
        <end position="440"/>
    </location>
</feature>
<keyword evidence="5 8" id="KW-1133">Transmembrane helix</keyword>
<name>A0A4U0SM58_9ACTN</name>
<dbReference type="EMBL" id="SUMC01000015">
    <property type="protein sequence ID" value="TKA10363.1"/>
    <property type="molecule type" value="Genomic_DNA"/>
</dbReference>
<evidence type="ECO:0000256" key="4">
    <source>
        <dbReference type="ARBA" id="ARBA00022692"/>
    </source>
</evidence>
<organism evidence="10 11">
    <name type="scientific">Actinacidiphila oryziradicis</name>
    <dbReference type="NCBI Taxonomy" id="2571141"/>
    <lineage>
        <taxon>Bacteria</taxon>
        <taxon>Bacillati</taxon>
        <taxon>Actinomycetota</taxon>
        <taxon>Actinomycetes</taxon>
        <taxon>Kitasatosporales</taxon>
        <taxon>Streptomycetaceae</taxon>
        <taxon>Actinacidiphila</taxon>
    </lineage>
</organism>
<evidence type="ECO:0000256" key="8">
    <source>
        <dbReference type="SAM" id="Phobius"/>
    </source>
</evidence>
<evidence type="ECO:0000256" key="7">
    <source>
        <dbReference type="ARBA" id="ARBA00023251"/>
    </source>
</evidence>
<evidence type="ECO:0000256" key="3">
    <source>
        <dbReference type="ARBA" id="ARBA00022475"/>
    </source>
</evidence>
<evidence type="ECO:0000256" key="2">
    <source>
        <dbReference type="ARBA" id="ARBA00022448"/>
    </source>
</evidence>
<feature type="transmembrane region" description="Helical" evidence="8">
    <location>
        <begin position="82"/>
        <end position="103"/>
    </location>
</feature>
<proteinExistence type="predicted"/>
<dbReference type="InterPro" id="IPR036259">
    <property type="entry name" value="MFS_trans_sf"/>
</dbReference>
<evidence type="ECO:0000256" key="6">
    <source>
        <dbReference type="ARBA" id="ARBA00023136"/>
    </source>
</evidence>
<dbReference type="InterPro" id="IPR020846">
    <property type="entry name" value="MFS_dom"/>
</dbReference>
<comment type="caution">
    <text evidence="10">The sequence shown here is derived from an EMBL/GenBank/DDBJ whole genome shotgun (WGS) entry which is preliminary data.</text>
</comment>
<evidence type="ECO:0000313" key="10">
    <source>
        <dbReference type="EMBL" id="TKA10363.1"/>
    </source>
</evidence>
<comment type="subcellular location">
    <subcellularLocation>
        <location evidence="1">Cell membrane</location>
        <topology evidence="1">Multi-pass membrane protein</topology>
    </subcellularLocation>
</comment>
<dbReference type="PANTHER" id="PTHR42718:SF46">
    <property type="entry name" value="BLR6921 PROTEIN"/>
    <property type="match status" value="1"/>
</dbReference>
<dbReference type="Gene3D" id="1.20.1250.20">
    <property type="entry name" value="MFS general substrate transporter like domains"/>
    <property type="match status" value="1"/>
</dbReference>
<keyword evidence="11" id="KW-1185">Reference proteome</keyword>
<reference evidence="10 11" key="1">
    <citation type="submission" date="2019-04" db="EMBL/GenBank/DDBJ databases">
        <title>Streptomyces oryziradicis sp. nov., a novel actinomycete isolated from rhizosphere soil of rice (Oryza sativa L.).</title>
        <authorList>
            <person name="Li C."/>
        </authorList>
    </citation>
    <scope>NUCLEOTIDE SEQUENCE [LARGE SCALE GENOMIC DNA]</scope>
    <source>
        <strain evidence="10 11">NEAU-C40</strain>
    </source>
</reference>
<evidence type="ECO:0000313" key="11">
    <source>
        <dbReference type="Proteomes" id="UP000305778"/>
    </source>
</evidence>
<dbReference type="GO" id="GO:0022857">
    <property type="term" value="F:transmembrane transporter activity"/>
    <property type="evidence" value="ECO:0007669"/>
    <property type="project" value="InterPro"/>
</dbReference>
<dbReference type="Pfam" id="PF07690">
    <property type="entry name" value="MFS_1"/>
    <property type="match status" value="1"/>
</dbReference>
<dbReference type="PROSITE" id="PS50850">
    <property type="entry name" value="MFS"/>
    <property type="match status" value="1"/>
</dbReference>
<dbReference type="GO" id="GO:0046677">
    <property type="term" value="P:response to antibiotic"/>
    <property type="evidence" value="ECO:0007669"/>
    <property type="project" value="UniProtKB-KW"/>
</dbReference>
<gene>
    <name evidence="10" type="ORF">FCI23_18025</name>
</gene>
<dbReference type="PANTHER" id="PTHR42718">
    <property type="entry name" value="MAJOR FACILITATOR SUPERFAMILY MULTIDRUG TRANSPORTER MFSC"/>
    <property type="match status" value="1"/>
</dbReference>
<feature type="transmembrane region" description="Helical" evidence="8">
    <location>
        <begin position="309"/>
        <end position="328"/>
    </location>
</feature>
<keyword evidence="2" id="KW-0813">Transport</keyword>
<dbReference type="InterPro" id="IPR011701">
    <property type="entry name" value="MFS"/>
</dbReference>
<keyword evidence="3" id="KW-1003">Cell membrane</keyword>
<keyword evidence="6 8" id="KW-0472">Membrane</keyword>
<feature type="transmembrane region" description="Helical" evidence="8">
    <location>
        <begin position="29"/>
        <end position="48"/>
    </location>
</feature>
<protein>
    <submittedName>
        <fullName evidence="10">MFS transporter</fullName>
    </submittedName>
</protein>
<evidence type="ECO:0000256" key="1">
    <source>
        <dbReference type="ARBA" id="ARBA00004651"/>
    </source>
</evidence>
<dbReference type="Proteomes" id="UP000305778">
    <property type="component" value="Unassembled WGS sequence"/>
</dbReference>
<dbReference type="Gene3D" id="1.20.1720.10">
    <property type="entry name" value="Multidrug resistance protein D"/>
    <property type="match status" value="1"/>
</dbReference>
<evidence type="ECO:0000259" key="9">
    <source>
        <dbReference type="PROSITE" id="PS50850"/>
    </source>
</evidence>
<evidence type="ECO:0000256" key="5">
    <source>
        <dbReference type="ARBA" id="ARBA00022989"/>
    </source>
</evidence>
<feature type="transmembrane region" description="Helical" evidence="8">
    <location>
        <begin position="206"/>
        <end position="225"/>
    </location>
</feature>
<dbReference type="SUPFAM" id="SSF103473">
    <property type="entry name" value="MFS general substrate transporter"/>
    <property type="match status" value="1"/>
</dbReference>
<sequence>MENLDGTILVTAAPRMAGSLGVAPADMNVAMTAYLVTLAVGIPASGWLTERWGARPVFGLAIAVFTVASGLCALSPDLPVLTAMRVVQGLGGAMMVPVGRLVVLRTTDRRDLITAIAYLTWPGLVAPVLAPVLGGLLVTYLSWHWIFLVNLPLGVVALCLARRMVPAAERAADPVRLDWGGFALIGTGLAAVVLGMEYLTDGGARWGVAATALGLGLLTAAVRHLRRTPHPLLDLGVLGVRTYRAATFSGSLFRTVVSAAPFLLPLLFQDAFGWSPLRTGLVVMAVFVGNIGIKPFTTPLMRRFGFRPVLLGSTAGLAASFIGCALLTPATPLGITALTLLASGVFRSTGFTAYNSLQFADVGRAGLAGANTLAATLQQLAAGLGVAVGALVLRLSTPLVHAVVGAGAGGAESYEVAFLVMAALACLSGVEPLRLPADAGASLSGAR</sequence>
<keyword evidence="7" id="KW-0046">Antibiotic resistance</keyword>
<dbReference type="GO" id="GO:0005886">
    <property type="term" value="C:plasma membrane"/>
    <property type="evidence" value="ECO:0007669"/>
    <property type="project" value="UniProtKB-SubCell"/>
</dbReference>
<keyword evidence="4 8" id="KW-0812">Transmembrane</keyword>
<feature type="transmembrane region" description="Helical" evidence="8">
    <location>
        <begin position="57"/>
        <end position="76"/>
    </location>
</feature>
<feature type="transmembrane region" description="Helical" evidence="8">
    <location>
        <begin position="246"/>
        <end position="268"/>
    </location>
</feature>
<feature type="transmembrane region" description="Helical" evidence="8">
    <location>
        <begin position="280"/>
        <end position="297"/>
    </location>
</feature>
<dbReference type="OrthoDB" id="9812221at2"/>
<dbReference type="AlphaFoldDB" id="A0A4U0SM58"/>